<dbReference type="Gene3D" id="2.40.330.10">
    <property type="entry name" value="DNA-binding pseudobarrel domain"/>
    <property type="match status" value="1"/>
</dbReference>
<name>A0A0K9P6M3_ZOSMR</name>
<dbReference type="GO" id="GO:0005634">
    <property type="term" value="C:nucleus"/>
    <property type="evidence" value="ECO:0007669"/>
    <property type="project" value="UniProtKB-SubCell"/>
</dbReference>
<dbReference type="GO" id="GO:0003677">
    <property type="term" value="F:DNA binding"/>
    <property type="evidence" value="ECO:0007669"/>
    <property type="project" value="UniProtKB-KW"/>
</dbReference>
<evidence type="ECO:0000256" key="3">
    <source>
        <dbReference type="ARBA" id="ARBA00023125"/>
    </source>
</evidence>
<keyword evidence="5" id="KW-0539">Nucleus</keyword>
<dbReference type="PANTHER" id="PTHR31140">
    <property type="entry name" value="B3 DOMAIN-CONTAINING TRANSCRIPTION FACTOR ABI3"/>
    <property type="match status" value="1"/>
</dbReference>
<dbReference type="PROSITE" id="PS50863">
    <property type="entry name" value="B3"/>
    <property type="match status" value="1"/>
</dbReference>
<evidence type="ECO:0000313" key="8">
    <source>
        <dbReference type="Proteomes" id="UP000036987"/>
    </source>
</evidence>
<dbReference type="SMART" id="SM01019">
    <property type="entry name" value="B3"/>
    <property type="match status" value="1"/>
</dbReference>
<dbReference type="SUPFAM" id="SSF101936">
    <property type="entry name" value="DNA-binding pseudobarrel domain"/>
    <property type="match status" value="1"/>
</dbReference>
<keyword evidence="4" id="KW-0804">Transcription</keyword>
<keyword evidence="8" id="KW-1185">Reference proteome</keyword>
<dbReference type="PANTHER" id="PTHR31140:SF73">
    <property type="entry name" value="B3 DOMAIN-CONTAINING TRANSCRIPTION FACTOR FUS3"/>
    <property type="match status" value="1"/>
</dbReference>
<dbReference type="InterPro" id="IPR003340">
    <property type="entry name" value="B3_DNA-bd"/>
</dbReference>
<dbReference type="InterPro" id="IPR044800">
    <property type="entry name" value="LEC2-like"/>
</dbReference>
<gene>
    <name evidence="7" type="ORF">ZOSMA_390G00060</name>
</gene>
<feature type="domain" description="TF-B3" evidence="6">
    <location>
        <begin position="116"/>
        <end position="218"/>
    </location>
</feature>
<sequence>MEGGELCRYNNGSSKFYFPEDPRDVEGRMRIRRRKRRMRMMGNGGFSKTVVGFPGGGRGKRSVRQRRLFVQPFKCFVSAIPPAPLVSSGVPPLPPPPIRRGFPFPGKTWSGVRFVLQKELRNSDVGSLGRMVLPKKEAELYLPGLTAREGIMINMDDMSTLQEWTFKYRFWPNNRSRMYVLENTGEFVKIHGLQVGDFIMVYRDDCRDRYIIRARKAKSTKEVEVAEEEEEEEVAPLPQVDDLFVAQVTQTTTDLSGTNYTDLYLPLSDEMSSISFNMTDADSTAFSTDFAFCFDNDIMGNNHPRVLESVPSLDSIDNLSLDDF</sequence>
<keyword evidence="3" id="KW-0238">DNA-binding</keyword>
<dbReference type="EMBL" id="LFYR01001194">
    <property type="protein sequence ID" value="KMZ63892.1"/>
    <property type="molecule type" value="Genomic_DNA"/>
</dbReference>
<evidence type="ECO:0000256" key="1">
    <source>
        <dbReference type="ARBA" id="ARBA00004123"/>
    </source>
</evidence>
<keyword evidence="2" id="KW-0805">Transcription regulation</keyword>
<organism evidence="7 8">
    <name type="scientific">Zostera marina</name>
    <name type="common">Eelgrass</name>
    <dbReference type="NCBI Taxonomy" id="29655"/>
    <lineage>
        <taxon>Eukaryota</taxon>
        <taxon>Viridiplantae</taxon>
        <taxon>Streptophyta</taxon>
        <taxon>Embryophyta</taxon>
        <taxon>Tracheophyta</taxon>
        <taxon>Spermatophyta</taxon>
        <taxon>Magnoliopsida</taxon>
        <taxon>Liliopsida</taxon>
        <taxon>Zosteraceae</taxon>
        <taxon>Zostera</taxon>
    </lineage>
</organism>
<protein>
    <recommendedName>
        <fullName evidence="6">TF-B3 domain-containing protein</fullName>
    </recommendedName>
</protein>
<proteinExistence type="predicted"/>
<dbReference type="InterPro" id="IPR015300">
    <property type="entry name" value="DNA-bd_pseudobarrel_sf"/>
</dbReference>
<evidence type="ECO:0000256" key="2">
    <source>
        <dbReference type="ARBA" id="ARBA00023015"/>
    </source>
</evidence>
<evidence type="ECO:0000256" key="5">
    <source>
        <dbReference type="ARBA" id="ARBA00023242"/>
    </source>
</evidence>
<evidence type="ECO:0000259" key="6">
    <source>
        <dbReference type="PROSITE" id="PS50863"/>
    </source>
</evidence>
<comment type="caution">
    <text evidence="7">The sequence shown here is derived from an EMBL/GenBank/DDBJ whole genome shotgun (WGS) entry which is preliminary data.</text>
</comment>
<comment type="subcellular location">
    <subcellularLocation>
        <location evidence="1">Nucleus</location>
    </subcellularLocation>
</comment>
<evidence type="ECO:0000256" key="4">
    <source>
        <dbReference type="ARBA" id="ARBA00023163"/>
    </source>
</evidence>
<evidence type="ECO:0000313" key="7">
    <source>
        <dbReference type="EMBL" id="KMZ63892.1"/>
    </source>
</evidence>
<dbReference type="Proteomes" id="UP000036987">
    <property type="component" value="Unassembled WGS sequence"/>
</dbReference>
<dbReference type="FunFam" id="2.40.330.10:FF:000003">
    <property type="entry name" value="B3 domain-containing transcription factor FUS3"/>
    <property type="match status" value="1"/>
</dbReference>
<dbReference type="OrthoDB" id="757982at2759"/>
<dbReference type="GO" id="GO:0003700">
    <property type="term" value="F:DNA-binding transcription factor activity"/>
    <property type="evidence" value="ECO:0007669"/>
    <property type="project" value="InterPro"/>
</dbReference>
<dbReference type="Pfam" id="PF02362">
    <property type="entry name" value="B3"/>
    <property type="match status" value="1"/>
</dbReference>
<dbReference type="AlphaFoldDB" id="A0A0K9P6M3"/>
<accession>A0A0K9P6M3</accession>
<reference evidence="8" key="1">
    <citation type="journal article" date="2016" name="Nature">
        <title>The genome of the seagrass Zostera marina reveals angiosperm adaptation to the sea.</title>
        <authorList>
            <person name="Olsen J.L."/>
            <person name="Rouze P."/>
            <person name="Verhelst B."/>
            <person name="Lin Y.-C."/>
            <person name="Bayer T."/>
            <person name="Collen J."/>
            <person name="Dattolo E."/>
            <person name="De Paoli E."/>
            <person name="Dittami S."/>
            <person name="Maumus F."/>
            <person name="Michel G."/>
            <person name="Kersting A."/>
            <person name="Lauritano C."/>
            <person name="Lohaus R."/>
            <person name="Toepel M."/>
            <person name="Tonon T."/>
            <person name="Vanneste K."/>
            <person name="Amirebrahimi M."/>
            <person name="Brakel J."/>
            <person name="Bostroem C."/>
            <person name="Chovatia M."/>
            <person name="Grimwood J."/>
            <person name="Jenkins J.W."/>
            <person name="Jueterbock A."/>
            <person name="Mraz A."/>
            <person name="Stam W.T."/>
            <person name="Tice H."/>
            <person name="Bornberg-Bauer E."/>
            <person name="Green P.J."/>
            <person name="Pearson G.A."/>
            <person name="Procaccini G."/>
            <person name="Duarte C.M."/>
            <person name="Schmutz J."/>
            <person name="Reusch T.B.H."/>
            <person name="Van de Peer Y."/>
        </authorList>
    </citation>
    <scope>NUCLEOTIDE SEQUENCE [LARGE SCALE GENOMIC DNA]</scope>
    <source>
        <strain evidence="8">cv. Finnish</strain>
    </source>
</reference>